<dbReference type="EMBL" id="JAWDIQ010000002">
    <property type="protein sequence ID" value="MDY0409122.1"/>
    <property type="molecule type" value="Genomic_DNA"/>
</dbReference>
<dbReference type="InterPro" id="IPR002545">
    <property type="entry name" value="CheW-lke_dom"/>
</dbReference>
<protein>
    <submittedName>
        <fullName evidence="2">Chemotaxis protein CheW</fullName>
    </submittedName>
</protein>
<keyword evidence="3" id="KW-1185">Reference proteome</keyword>
<dbReference type="Pfam" id="PF01584">
    <property type="entry name" value="CheW"/>
    <property type="match status" value="1"/>
</dbReference>
<gene>
    <name evidence="2" type="ORF">RWD45_11810</name>
</gene>
<dbReference type="RefSeq" id="WP_320379936.1">
    <property type="nucleotide sequence ID" value="NZ_JAWDIQ010000002.1"/>
</dbReference>
<comment type="caution">
    <text evidence="2">The sequence shown here is derived from an EMBL/GenBank/DDBJ whole genome shotgun (WGS) entry which is preliminary data.</text>
</comment>
<name>A0ABU5CTE7_9BACI</name>
<evidence type="ECO:0000313" key="2">
    <source>
        <dbReference type="EMBL" id="MDY0409122.1"/>
    </source>
</evidence>
<dbReference type="Gene3D" id="2.40.50.180">
    <property type="entry name" value="CheA-289, Domain 4"/>
    <property type="match status" value="1"/>
</dbReference>
<dbReference type="SMART" id="SM00260">
    <property type="entry name" value="CheW"/>
    <property type="match status" value="1"/>
</dbReference>
<dbReference type="Proteomes" id="UP001275315">
    <property type="component" value="Unassembled WGS sequence"/>
</dbReference>
<accession>A0ABU5CTE7</accession>
<dbReference type="PANTHER" id="PTHR22617">
    <property type="entry name" value="CHEMOTAXIS SENSOR HISTIDINE KINASE-RELATED"/>
    <property type="match status" value="1"/>
</dbReference>
<proteinExistence type="predicted"/>
<dbReference type="InterPro" id="IPR036061">
    <property type="entry name" value="CheW-like_dom_sf"/>
</dbReference>
<dbReference type="SUPFAM" id="SSF50341">
    <property type="entry name" value="CheW-like"/>
    <property type="match status" value="1"/>
</dbReference>
<organism evidence="2 3">
    <name type="scientific">Paracerasibacillus soli</name>
    <dbReference type="NCBI Taxonomy" id="480284"/>
    <lineage>
        <taxon>Bacteria</taxon>
        <taxon>Bacillati</taxon>
        <taxon>Bacillota</taxon>
        <taxon>Bacilli</taxon>
        <taxon>Bacillales</taxon>
        <taxon>Bacillaceae</taxon>
        <taxon>Paracerasibacillus</taxon>
    </lineage>
</organism>
<feature type="domain" description="CheW-like" evidence="1">
    <location>
        <begin position="1"/>
        <end position="141"/>
    </location>
</feature>
<evidence type="ECO:0000313" key="3">
    <source>
        <dbReference type="Proteomes" id="UP001275315"/>
    </source>
</evidence>
<sequence length="150" mass="17075">MEKYIVFTLQDQSYAVQVQHVVSIERQLKITPLPKTADFIKGIIQLRGETIPIIDLSERLSIKNASTDDDKQILILNVDSVVVGFIVDTATDVLDLRQEEINPVPTLFNGIDKNFLQGIAYKEDDFILLLDLHYIIDQNEKNALLQVIHD</sequence>
<dbReference type="Gene3D" id="2.30.30.40">
    <property type="entry name" value="SH3 Domains"/>
    <property type="match status" value="1"/>
</dbReference>
<evidence type="ECO:0000259" key="1">
    <source>
        <dbReference type="PROSITE" id="PS50851"/>
    </source>
</evidence>
<dbReference type="PANTHER" id="PTHR22617:SF23">
    <property type="entry name" value="CHEMOTAXIS PROTEIN CHEW"/>
    <property type="match status" value="1"/>
</dbReference>
<reference evidence="2 3" key="1">
    <citation type="submission" date="2023-10" db="EMBL/GenBank/DDBJ databases">
        <title>Virgibacillus soli CC-YMP-6 genome.</title>
        <authorList>
            <person name="Miliotis G."/>
            <person name="Sengupta P."/>
            <person name="Hameed A."/>
            <person name="Chuvochina M."/>
            <person name="Mcdonagh F."/>
            <person name="Simpson A.C."/>
            <person name="Singh N.K."/>
            <person name="Rekha P.D."/>
            <person name="Raman K."/>
            <person name="Hugenholtz P."/>
            <person name="Venkateswaran K."/>
        </authorList>
    </citation>
    <scope>NUCLEOTIDE SEQUENCE [LARGE SCALE GENOMIC DNA]</scope>
    <source>
        <strain evidence="2 3">CC-YMP-6</strain>
    </source>
</reference>
<dbReference type="PROSITE" id="PS50851">
    <property type="entry name" value="CHEW"/>
    <property type="match status" value="1"/>
</dbReference>
<dbReference type="InterPro" id="IPR039315">
    <property type="entry name" value="CheW"/>
</dbReference>